<sequence>MFHRVTYAIGSWAYFVSLSVRILFKRILHRNKVHIGILMDGDLGDMVASEPILGALQQKFGNVAIYWITEKRYFPLFNHHPLITEMLDEHSILVARFLLAWNPFNYFYFLQLSDFRTDPVFHVSLKNTQADKLGISLKNYYHHFNLLEISSQLADLGMMKGQPQLYVDNKPLSFDIQKPYWVVHCKSNAGLRDWKDEYWNKLIIDAIEKWGVQVIEIGMKNPLKLEHPNFKSLVGQCNLMETMKLIQGASFFIGLDSGPTHMANAFQIPGLVICGEFTYFKKYMSYSGFYQESKQAKVMFNPDGKAEGLAFDEVWQQLVALQENK</sequence>
<evidence type="ECO:0000256" key="2">
    <source>
        <dbReference type="ARBA" id="ARBA00022679"/>
    </source>
</evidence>
<dbReference type="PANTHER" id="PTHR30160">
    <property type="entry name" value="TETRAACYLDISACCHARIDE 4'-KINASE-RELATED"/>
    <property type="match status" value="1"/>
</dbReference>
<protein>
    <recommendedName>
        <fullName evidence="5">Lipopolysaccharide heptosyltransferase family protein</fullName>
    </recommendedName>
</protein>
<dbReference type="Proteomes" id="UP000245468">
    <property type="component" value="Chromosome"/>
</dbReference>
<evidence type="ECO:0000313" key="4">
    <source>
        <dbReference type="Proteomes" id="UP000245468"/>
    </source>
</evidence>
<keyword evidence="2" id="KW-0808">Transferase</keyword>
<accession>A0A2S2DWD5</accession>
<reference evidence="4" key="1">
    <citation type="submission" date="2018-05" db="EMBL/GenBank/DDBJ databases">
        <title>Pseudarcicella sp. HME7025 Genome sequencing and assembly.</title>
        <authorList>
            <person name="Kim H."/>
            <person name="Kang H."/>
            <person name="Joh K."/>
        </authorList>
    </citation>
    <scope>NUCLEOTIDE SEQUENCE [LARGE SCALE GENOMIC DNA]</scope>
    <source>
        <strain evidence="4">HME7025</strain>
    </source>
</reference>
<dbReference type="GO" id="GO:0008713">
    <property type="term" value="F:ADP-heptose-lipopolysaccharide heptosyltransferase activity"/>
    <property type="evidence" value="ECO:0007669"/>
    <property type="project" value="TreeGrafter"/>
</dbReference>
<evidence type="ECO:0000313" key="3">
    <source>
        <dbReference type="EMBL" id="AWL09639.1"/>
    </source>
</evidence>
<dbReference type="Gene3D" id="3.40.50.2000">
    <property type="entry name" value="Glycogen Phosphorylase B"/>
    <property type="match status" value="2"/>
</dbReference>
<keyword evidence="4" id="KW-1185">Reference proteome</keyword>
<dbReference type="GO" id="GO:0005829">
    <property type="term" value="C:cytosol"/>
    <property type="evidence" value="ECO:0007669"/>
    <property type="project" value="TreeGrafter"/>
</dbReference>
<dbReference type="Pfam" id="PF01075">
    <property type="entry name" value="Glyco_transf_9"/>
    <property type="match status" value="1"/>
</dbReference>
<dbReference type="InterPro" id="IPR051199">
    <property type="entry name" value="LPS_LOS_Heptosyltrfase"/>
</dbReference>
<evidence type="ECO:0000256" key="1">
    <source>
        <dbReference type="ARBA" id="ARBA00022676"/>
    </source>
</evidence>
<dbReference type="AlphaFoldDB" id="A0A2S2DWD5"/>
<evidence type="ECO:0008006" key="5">
    <source>
        <dbReference type="Google" id="ProtNLM"/>
    </source>
</evidence>
<name>A0A2S2DWD5_9BACT</name>
<keyword evidence="1" id="KW-0328">Glycosyltransferase</keyword>
<dbReference type="EMBL" id="CP029346">
    <property type="protein sequence ID" value="AWL09639.1"/>
    <property type="molecule type" value="Genomic_DNA"/>
</dbReference>
<gene>
    <name evidence="3" type="ORF">HME7025_01787</name>
</gene>
<dbReference type="CDD" id="cd03789">
    <property type="entry name" value="GT9_LPS_heptosyltransferase"/>
    <property type="match status" value="1"/>
</dbReference>
<dbReference type="PANTHER" id="PTHR30160:SF1">
    <property type="entry name" value="LIPOPOLYSACCHARIDE 1,2-N-ACETYLGLUCOSAMINETRANSFERASE-RELATED"/>
    <property type="match status" value="1"/>
</dbReference>
<dbReference type="KEGG" id="psez:HME7025_01787"/>
<organism evidence="3 4">
    <name type="scientific">Aquirufa nivalisilvae</name>
    <dbReference type="NCBI Taxonomy" id="2516557"/>
    <lineage>
        <taxon>Bacteria</taxon>
        <taxon>Pseudomonadati</taxon>
        <taxon>Bacteroidota</taxon>
        <taxon>Cytophagia</taxon>
        <taxon>Cytophagales</taxon>
        <taxon>Flectobacillaceae</taxon>
        <taxon>Aquirufa</taxon>
    </lineage>
</organism>
<dbReference type="OrthoDB" id="642366at2"/>
<dbReference type="InterPro" id="IPR002201">
    <property type="entry name" value="Glyco_trans_9"/>
</dbReference>
<proteinExistence type="predicted"/>
<dbReference type="SUPFAM" id="SSF53756">
    <property type="entry name" value="UDP-Glycosyltransferase/glycogen phosphorylase"/>
    <property type="match status" value="1"/>
</dbReference>
<dbReference type="GO" id="GO:0009244">
    <property type="term" value="P:lipopolysaccharide core region biosynthetic process"/>
    <property type="evidence" value="ECO:0007669"/>
    <property type="project" value="TreeGrafter"/>
</dbReference>
<dbReference type="RefSeq" id="WP_109323311.1">
    <property type="nucleotide sequence ID" value="NZ_CP029346.1"/>
</dbReference>